<accession>A0A2U3E9P8</accession>
<evidence type="ECO:0000313" key="2">
    <source>
        <dbReference type="EMBL" id="PWI71221.1"/>
    </source>
</evidence>
<name>A0A2U3E9P8_PURLI</name>
<dbReference type="EMBL" id="LCWV01000008">
    <property type="protein sequence ID" value="PWI71221.1"/>
    <property type="molecule type" value="Genomic_DNA"/>
</dbReference>
<proteinExistence type="predicted"/>
<dbReference type="InterPro" id="IPR054208">
    <property type="entry name" value="DUF6914"/>
</dbReference>
<reference evidence="2 3" key="1">
    <citation type="journal article" date="2016" name="Front. Microbiol.">
        <title>Genome and transcriptome sequences reveal the specific parasitism of the nematophagous Purpureocillium lilacinum 36-1.</title>
        <authorList>
            <person name="Xie J."/>
            <person name="Li S."/>
            <person name="Mo C."/>
            <person name="Xiao X."/>
            <person name="Peng D."/>
            <person name="Wang G."/>
            <person name="Xiao Y."/>
        </authorList>
    </citation>
    <scope>NUCLEOTIDE SEQUENCE [LARGE SCALE GENOMIC DNA]</scope>
    <source>
        <strain evidence="2 3">36-1</strain>
    </source>
</reference>
<gene>
    <name evidence="2" type="ORF">PCL_12589</name>
</gene>
<sequence>MPSPAAGSAPERGPVSPKQQALNSSRAEPRVAGHGTSRQAAQLAASWSCLAMTTLAIHSSQPPYINSSLRPVPCSLNLSQTTSPVLSRLSPLASGKLHSRIHAHQHQRSTICTTLSNKALGLVSLVVTTNAHGDDNKRKRKRKRKKDYVDDMAPAGCLPVAGLGCKKSNKKRLYVALYPSGVVGNEERRYHWALIMSPKVEEKDGHPAEGTRFHVKNPPGSAWIYEEQPLPDPRVSANLLVRVLIAKVENEGRLRTLIRSTTLTGIASASAPVQHSAASGVLDHNYRPSCSSDGFRCRTWVADVFERLHADSREQLEVNGRSGALLSIGTAVSDWRDVEDTARLYAARKVAEGRFESVELSIRPKPTWDMLKNKEVIE</sequence>
<evidence type="ECO:0000256" key="1">
    <source>
        <dbReference type="SAM" id="MobiDB-lite"/>
    </source>
</evidence>
<organism evidence="2 3">
    <name type="scientific">Purpureocillium lilacinum</name>
    <name type="common">Paecilomyces lilacinus</name>
    <dbReference type="NCBI Taxonomy" id="33203"/>
    <lineage>
        <taxon>Eukaryota</taxon>
        <taxon>Fungi</taxon>
        <taxon>Dikarya</taxon>
        <taxon>Ascomycota</taxon>
        <taxon>Pezizomycotina</taxon>
        <taxon>Sordariomycetes</taxon>
        <taxon>Hypocreomycetidae</taxon>
        <taxon>Hypocreales</taxon>
        <taxon>Ophiocordycipitaceae</taxon>
        <taxon>Purpureocillium</taxon>
    </lineage>
</organism>
<dbReference type="Proteomes" id="UP000245956">
    <property type="component" value="Unassembled WGS sequence"/>
</dbReference>
<feature type="compositionally biased region" description="Polar residues" evidence="1">
    <location>
        <begin position="17"/>
        <end position="26"/>
    </location>
</feature>
<dbReference type="AlphaFoldDB" id="A0A2U3E9P8"/>
<evidence type="ECO:0000313" key="3">
    <source>
        <dbReference type="Proteomes" id="UP000245956"/>
    </source>
</evidence>
<feature type="region of interest" description="Disordered" evidence="1">
    <location>
        <begin position="1"/>
        <end position="37"/>
    </location>
</feature>
<comment type="caution">
    <text evidence="2">The sequence shown here is derived from an EMBL/GenBank/DDBJ whole genome shotgun (WGS) entry which is preliminary data.</text>
</comment>
<dbReference type="Pfam" id="PF21858">
    <property type="entry name" value="DUF6914"/>
    <property type="match status" value="1"/>
</dbReference>
<protein>
    <submittedName>
        <fullName evidence="2">Uncharacterized protein</fullName>
    </submittedName>
</protein>